<gene>
    <name evidence="1" type="ORF">NCTC12965_03416</name>
</gene>
<protein>
    <submittedName>
        <fullName evidence="1">Uncharacterized protein</fullName>
    </submittedName>
</protein>
<evidence type="ECO:0000313" key="1">
    <source>
        <dbReference type="EMBL" id="VTR32883.1"/>
    </source>
</evidence>
<proteinExistence type="predicted"/>
<organism evidence="1">
    <name type="scientific">Serratia fonticola</name>
    <dbReference type="NCBI Taxonomy" id="47917"/>
    <lineage>
        <taxon>Bacteria</taxon>
        <taxon>Pseudomonadati</taxon>
        <taxon>Pseudomonadota</taxon>
        <taxon>Gammaproteobacteria</taxon>
        <taxon>Enterobacterales</taxon>
        <taxon>Yersiniaceae</taxon>
        <taxon>Serratia</taxon>
    </lineage>
</organism>
<reference evidence="1" key="1">
    <citation type="submission" date="2019-05" db="EMBL/GenBank/DDBJ databases">
        <authorList>
            <consortium name="Pathogen Informatics"/>
        </authorList>
    </citation>
    <scope>NUCLEOTIDE SEQUENCE [LARGE SCALE GENOMIC DNA]</scope>
    <source>
        <strain evidence="1">NCTC12965</strain>
    </source>
</reference>
<dbReference type="EMBL" id="CABEEZ010000072">
    <property type="protein sequence ID" value="VTR32883.1"/>
    <property type="molecule type" value="Genomic_DNA"/>
</dbReference>
<name>A0A4U9UIZ2_SERFO</name>
<accession>A0A4U9UIZ2</accession>
<sequence length="58" mass="6264">MHGTLSAELVAGQTLQVSTDGGRTWFDALVEGAQWAAQDLNEHAANWNDPDPRDGSVR</sequence>
<dbReference type="AlphaFoldDB" id="A0A4U9UIZ2"/>